<keyword evidence="1" id="KW-0812">Transmembrane</keyword>
<dbReference type="GO" id="GO:0016020">
    <property type="term" value="C:membrane"/>
    <property type="evidence" value="ECO:0007669"/>
    <property type="project" value="TreeGrafter"/>
</dbReference>
<keyword evidence="1" id="KW-0472">Membrane</keyword>
<dbReference type="PANTHER" id="PTHR32251">
    <property type="entry name" value="3-OXO-5-ALPHA-STEROID 4-DEHYDROGENASE"/>
    <property type="match status" value="1"/>
</dbReference>
<comment type="caution">
    <text evidence="2">The sequence shown here is derived from an EMBL/GenBank/DDBJ whole genome shotgun (WGS) entry which is preliminary data.</text>
</comment>
<dbReference type="PANTHER" id="PTHR32251:SF17">
    <property type="entry name" value="STEROID 5-ALPHA REDUCTASE C-TERMINAL DOMAIN-CONTAINING PROTEIN"/>
    <property type="match status" value="1"/>
</dbReference>
<gene>
    <name evidence="2" type="ORF">GXN74_11590</name>
</gene>
<dbReference type="Pfam" id="PF06966">
    <property type="entry name" value="DUF1295"/>
    <property type="match status" value="1"/>
</dbReference>
<organism evidence="2 3">
    <name type="scientific">Anaerotalea alkaliphila</name>
    <dbReference type="NCBI Taxonomy" id="2662126"/>
    <lineage>
        <taxon>Bacteria</taxon>
        <taxon>Bacillati</taxon>
        <taxon>Bacillota</taxon>
        <taxon>Clostridia</taxon>
        <taxon>Eubacteriales</taxon>
        <taxon>Anaerotalea</taxon>
    </lineage>
</organism>
<dbReference type="PROSITE" id="PS50244">
    <property type="entry name" value="S5A_REDUCTASE"/>
    <property type="match status" value="1"/>
</dbReference>
<dbReference type="InterPro" id="IPR010721">
    <property type="entry name" value="UstE-like"/>
</dbReference>
<evidence type="ECO:0000313" key="2">
    <source>
        <dbReference type="EMBL" id="NDL68382.1"/>
    </source>
</evidence>
<dbReference type="RefSeq" id="WP_162371106.1">
    <property type="nucleotide sequence ID" value="NZ_JAAEEH010000037.1"/>
</dbReference>
<accession>A0A7X5HXB2</accession>
<reference evidence="2 3" key="1">
    <citation type="submission" date="2020-01" db="EMBL/GenBank/DDBJ databases">
        <title>Anaeroalcalibacter tamaniensis gen. nov., sp. nov., moderately halophilic strictly anaerobic fermenter bacterium from mud volcano of Taman peninsula.</title>
        <authorList>
            <person name="Frolova A."/>
            <person name="Merkel A.Y."/>
            <person name="Slobodkin A.I."/>
        </authorList>
    </citation>
    <scope>NUCLEOTIDE SEQUENCE [LARGE SCALE GENOMIC DNA]</scope>
    <source>
        <strain evidence="2 3">F-3ap</strain>
    </source>
</reference>
<feature type="transmembrane region" description="Helical" evidence="1">
    <location>
        <begin position="208"/>
        <end position="228"/>
    </location>
</feature>
<feature type="transmembrane region" description="Helical" evidence="1">
    <location>
        <begin position="6"/>
        <end position="22"/>
    </location>
</feature>
<dbReference type="Proteomes" id="UP000461585">
    <property type="component" value="Unassembled WGS sequence"/>
</dbReference>
<evidence type="ECO:0000313" key="3">
    <source>
        <dbReference type="Proteomes" id="UP000461585"/>
    </source>
</evidence>
<protein>
    <submittedName>
        <fullName evidence="2">DUF1295 domain-containing protein</fullName>
    </submittedName>
</protein>
<dbReference type="Gene3D" id="1.20.120.1630">
    <property type="match status" value="1"/>
</dbReference>
<proteinExistence type="predicted"/>
<name>A0A7X5HXB2_9FIRM</name>
<feature type="transmembrane region" description="Helical" evidence="1">
    <location>
        <begin position="29"/>
        <end position="49"/>
    </location>
</feature>
<keyword evidence="3" id="KW-1185">Reference proteome</keyword>
<dbReference type="AlphaFoldDB" id="A0A7X5HXB2"/>
<evidence type="ECO:0000256" key="1">
    <source>
        <dbReference type="SAM" id="Phobius"/>
    </source>
</evidence>
<dbReference type="EMBL" id="JAAEEH010000037">
    <property type="protein sequence ID" value="NDL68382.1"/>
    <property type="molecule type" value="Genomic_DNA"/>
</dbReference>
<feature type="transmembrane region" description="Helical" evidence="1">
    <location>
        <begin position="135"/>
        <end position="153"/>
    </location>
</feature>
<keyword evidence="1" id="KW-1133">Transmembrane helix</keyword>
<sequence>MNVYLLSTSVLAAHFLVFFLVGQAKRNNGIVDVGWGLGYVWVALANFLATPAPTWRMVAATFLVLLWGLRLTFHLFRRNWSAPEDYRYVAMRKGWGDHPHLNAFFRVYLLQGIFLYLVAQPIMAVFHFARGDWGFLDWVALGVFAVGFFFEVVGDAQLKAFKRDPAHKGRIMQTGLWAWTRHPNYFGESVLWWGIGLLGFSGSGNPLLFLSPLFITLLLLFVSGVPLLENKYKDNPEFQEYAARTSKFFPRVPGTVNKP</sequence>
<feature type="transmembrane region" description="Helical" evidence="1">
    <location>
        <begin position="107"/>
        <end position="129"/>
    </location>
</feature>